<comment type="similarity">
    <text evidence="1">Belongs to the helicase family. RecG subfamily.</text>
</comment>
<keyword evidence="3" id="KW-0547">Nucleotide-binding</keyword>
<dbReference type="InterPro" id="IPR027417">
    <property type="entry name" value="P-loop_NTPase"/>
</dbReference>
<dbReference type="InterPro" id="IPR012340">
    <property type="entry name" value="NA-bd_OB-fold"/>
</dbReference>
<dbReference type="SMART" id="SM00490">
    <property type="entry name" value="HELICc"/>
    <property type="match status" value="1"/>
</dbReference>
<comment type="catalytic activity">
    <reaction evidence="14">
        <text>ATP + H2O = ADP + phosphate + H(+)</text>
        <dbReference type="Rhea" id="RHEA:13065"/>
        <dbReference type="ChEBI" id="CHEBI:15377"/>
        <dbReference type="ChEBI" id="CHEBI:15378"/>
        <dbReference type="ChEBI" id="CHEBI:30616"/>
        <dbReference type="ChEBI" id="CHEBI:43474"/>
        <dbReference type="ChEBI" id="CHEBI:456216"/>
        <dbReference type="EC" id="5.6.2.4"/>
    </reaction>
</comment>
<dbReference type="NCBIfam" id="NF008165">
    <property type="entry name" value="PRK10917.1-3"/>
    <property type="match status" value="1"/>
</dbReference>
<dbReference type="InterPro" id="IPR047112">
    <property type="entry name" value="RecG/Mfd"/>
</dbReference>
<organism evidence="19">
    <name type="scientific">hydrothermal vent metagenome</name>
    <dbReference type="NCBI Taxonomy" id="652676"/>
    <lineage>
        <taxon>unclassified sequences</taxon>
        <taxon>metagenomes</taxon>
        <taxon>ecological metagenomes</taxon>
    </lineage>
</organism>
<evidence type="ECO:0000256" key="11">
    <source>
        <dbReference type="ARBA" id="ARBA00023235"/>
    </source>
</evidence>
<dbReference type="FunFam" id="3.40.50.300:FF:000391">
    <property type="entry name" value="ATP-dependent DNA helicase RecG"/>
    <property type="match status" value="1"/>
</dbReference>
<dbReference type="Pfam" id="PF00270">
    <property type="entry name" value="DEAD"/>
    <property type="match status" value="1"/>
</dbReference>
<dbReference type="Gene3D" id="3.40.50.300">
    <property type="entry name" value="P-loop containing nucleotide triphosphate hydrolases"/>
    <property type="match status" value="2"/>
</dbReference>
<dbReference type="InterPro" id="IPR045562">
    <property type="entry name" value="RecG_dom3_C"/>
</dbReference>
<feature type="domain" description="Helicase ATP-binding" evidence="17">
    <location>
        <begin position="289"/>
        <end position="460"/>
    </location>
</feature>
<dbReference type="Gene3D" id="2.40.50.140">
    <property type="entry name" value="Nucleic acid-binding proteins"/>
    <property type="match status" value="1"/>
</dbReference>
<dbReference type="SUPFAM" id="SSF52540">
    <property type="entry name" value="P-loop containing nucleoside triphosphate hydrolases"/>
    <property type="match status" value="2"/>
</dbReference>
<dbReference type="GO" id="GO:0005524">
    <property type="term" value="F:ATP binding"/>
    <property type="evidence" value="ECO:0007669"/>
    <property type="project" value="UniProtKB-KW"/>
</dbReference>
<evidence type="ECO:0000256" key="4">
    <source>
        <dbReference type="ARBA" id="ARBA00022763"/>
    </source>
</evidence>
<dbReference type="PANTHER" id="PTHR47964">
    <property type="entry name" value="ATP-DEPENDENT DNA HELICASE HOMOLOG RECG, CHLOROPLASTIC"/>
    <property type="match status" value="1"/>
</dbReference>
<evidence type="ECO:0000256" key="5">
    <source>
        <dbReference type="ARBA" id="ARBA00022801"/>
    </source>
</evidence>
<dbReference type="GO" id="GO:0006310">
    <property type="term" value="P:DNA recombination"/>
    <property type="evidence" value="ECO:0007669"/>
    <property type="project" value="UniProtKB-KW"/>
</dbReference>
<evidence type="ECO:0000256" key="10">
    <source>
        <dbReference type="ARBA" id="ARBA00023204"/>
    </source>
</evidence>
<evidence type="ECO:0000313" key="19">
    <source>
        <dbReference type="EMBL" id="VAW53323.1"/>
    </source>
</evidence>
<dbReference type="InterPro" id="IPR004609">
    <property type="entry name" value="ATP-dep_DNA_helicase_RecG"/>
</dbReference>
<dbReference type="CDD" id="cd04488">
    <property type="entry name" value="RecG_wedge_OBF"/>
    <property type="match status" value="1"/>
</dbReference>
<evidence type="ECO:0000256" key="12">
    <source>
        <dbReference type="ARBA" id="ARBA00034617"/>
    </source>
</evidence>
<dbReference type="EMBL" id="UOFE01000034">
    <property type="protein sequence ID" value="VAW53323.1"/>
    <property type="molecule type" value="Genomic_DNA"/>
</dbReference>
<reference evidence="19" key="1">
    <citation type="submission" date="2018-06" db="EMBL/GenBank/DDBJ databases">
        <authorList>
            <person name="Zhirakovskaya E."/>
        </authorList>
    </citation>
    <scope>NUCLEOTIDE SEQUENCE</scope>
</reference>
<sequence length="704" mass="79085">MDDIKNESYEYQSVQILNGVGPAVAEKLKKLEIYNIQDVLFHLPMRYEDRTSVTAIGSLQLGQRALIEGTIDHSEIKFGGRGRRSLLCHLSDNTGAVVLRFFHFNKAQQNNLSVGKTLRCFGEARRGATRLEMAHPEYKVVQPGEAVIDQSLTPIYPKTDGVHQTLLKKISDQVLEKINQGFLMDWLPESVVQKKNFPDLTSALSKVHRPDKNANVFALNECKTKMQQRLIFEELVAHQLSFLQARHEIKKIKAMPLPVTKKDYAKFIECLSFELTMAQEKVIAEIFSDIDKNHPMLRLVQGDVGSGKTVVAAAAAMAVINAGHQIAIMAPTEILADQHRVNFTEWFNEDVCLLLTGKDKGSARQQKLEKILSGEAQIIIGTHALFQNDVEFNQLVMLVVDEQHRFGVHQRLSLREKGSFKGDAKTKKNNIAPHQLIMTATPIPRSLAMTAYADLDYSVIDELPKGRKPVTTVVVSTARREEVMQRIKKACEKGEQAYWVCTLVEESDVLQCQAAEVAAEQLTLELKNVRVGLVHGRMKPQEKQQIIGQFKNKDIDLLVATTVIEVGVDVPNASLMVIENAERLGLAQLHQLRGRVGRGGKQSACVLMYQPPLSEQGKQRMSILRETNDGFKISEKDLQLRGPGEVLGTRQTGLMQMRIADIVRDEPLFDEVKKTAENLLEHHPESVKPLVRRWLGKADRFVNV</sequence>
<keyword evidence="4" id="KW-0227">DNA damage</keyword>
<evidence type="ECO:0000259" key="18">
    <source>
        <dbReference type="PROSITE" id="PS51194"/>
    </source>
</evidence>
<keyword evidence="11" id="KW-0413">Isomerase</keyword>
<dbReference type="Pfam" id="PF00271">
    <property type="entry name" value="Helicase_C"/>
    <property type="match status" value="1"/>
</dbReference>
<dbReference type="AlphaFoldDB" id="A0A3B0WLX7"/>
<dbReference type="NCBIfam" id="TIGR00643">
    <property type="entry name" value="recG"/>
    <property type="match status" value="1"/>
</dbReference>
<dbReference type="GO" id="GO:0016887">
    <property type="term" value="F:ATP hydrolysis activity"/>
    <property type="evidence" value="ECO:0007669"/>
    <property type="project" value="RHEA"/>
</dbReference>
<gene>
    <name evidence="19" type="ORF">MNBD_GAMMA05-299</name>
</gene>
<protein>
    <recommendedName>
        <fullName evidence="2">ATP-dependent DNA helicase RecG</fullName>
        <ecNumber evidence="13">5.6.2.4</ecNumber>
    </recommendedName>
    <alternativeName>
        <fullName evidence="15">DNA branch migration protein RecG</fullName>
    </alternativeName>
    <alternativeName>
        <fullName evidence="16">Probable DNA 3'-5' helicase RecG</fullName>
    </alternativeName>
</protein>
<keyword evidence="10" id="KW-0234">DNA repair</keyword>
<keyword evidence="9" id="KW-0233">DNA recombination</keyword>
<evidence type="ECO:0000256" key="1">
    <source>
        <dbReference type="ARBA" id="ARBA00007504"/>
    </source>
</evidence>
<dbReference type="EC" id="5.6.2.4" evidence="13"/>
<dbReference type="SUPFAM" id="SSF50249">
    <property type="entry name" value="Nucleic acid-binding proteins"/>
    <property type="match status" value="1"/>
</dbReference>
<evidence type="ECO:0000256" key="9">
    <source>
        <dbReference type="ARBA" id="ARBA00023172"/>
    </source>
</evidence>
<comment type="catalytic activity">
    <reaction evidence="12">
        <text>Couples ATP hydrolysis with the unwinding of duplex DNA by translocating in the 3'-5' direction.</text>
        <dbReference type="EC" id="5.6.2.4"/>
    </reaction>
</comment>
<proteinExistence type="inferred from homology"/>
<evidence type="ECO:0000256" key="2">
    <source>
        <dbReference type="ARBA" id="ARBA00017846"/>
    </source>
</evidence>
<dbReference type="SMART" id="SM00487">
    <property type="entry name" value="DEXDc"/>
    <property type="match status" value="1"/>
</dbReference>
<evidence type="ECO:0000256" key="14">
    <source>
        <dbReference type="ARBA" id="ARBA00048988"/>
    </source>
</evidence>
<dbReference type="Pfam" id="PF17191">
    <property type="entry name" value="RecG_wedge"/>
    <property type="match status" value="1"/>
</dbReference>
<dbReference type="NCBIfam" id="NF008168">
    <property type="entry name" value="PRK10917.2-2"/>
    <property type="match status" value="1"/>
</dbReference>
<dbReference type="GO" id="GO:0006281">
    <property type="term" value="P:DNA repair"/>
    <property type="evidence" value="ECO:0007669"/>
    <property type="project" value="UniProtKB-KW"/>
</dbReference>
<dbReference type="InterPro" id="IPR033454">
    <property type="entry name" value="RecG_wedge"/>
</dbReference>
<evidence type="ECO:0000256" key="6">
    <source>
        <dbReference type="ARBA" id="ARBA00022806"/>
    </source>
</evidence>
<evidence type="ECO:0000256" key="13">
    <source>
        <dbReference type="ARBA" id="ARBA00034808"/>
    </source>
</evidence>
<dbReference type="NCBIfam" id="NF008163">
    <property type="entry name" value="PRK10917.1-1"/>
    <property type="match status" value="1"/>
</dbReference>
<dbReference type="PROSITE" id="PS51194">
    <property type="entry name" value="HELICASE_CTER"/>
    <property type="match status" value="1"/>
</dbReference>
<dbReference type="PROSITE" id="PS51192">
    <property type="entry name" value="HELICASE_ATP_BIND_1"/>
    <property type="match status" value="1"/>
</dbReference>
<evidence type="ECO:0000256" key="16">
    <source>
        <dbReference type="ARBA" id="ARBA00049819"/>
    </source>
</evidence>
<dbReference type="Pfam" id="PF19833">
    <property type="entry name" value="RecG_dom3_C"/>
    <property type="match status" value="1"/>
</dbReference>
<evidence type="ECO:0000256" key="7">
    <source>
        <dbReference type="ARBA" id="ARBA00022840"/>
    </source>
</evidence>
<keyword evidence="5 19" id="KW-0378">Hydrolase</keyword>
<dbReference type="GO" id="GO:0003677">
    <property type="term" value="F:DNA binding"/>
    <property type="evidence" value="ECO:0007669"/>
    <property type="project" value="UniProtKB-KW"/>
</dbReference>
<keyword evidence="6 19" id="KW-0347">Helicase</keyword>
<accession>A0A3B0WLX7</accession>
<dbReference type="InterPro" id="IPR014001">
    <property type="entry name" value="Helicase_ATP-bd"/>
</dbReference>
<dbReference type="GO" id="GO:0043138">
    <property type="term" value="F:3'-5' DNA helicase activity"/>
    <property type="evidence" value="ECO:0007669"/>
    <property type="project" value="UniProtKB-EC"/>
</dbReference>
<evidence type="ECO:0000259" key="17">
    <source>
        <dbReference type="PROSITE" id="PS51192"/>
    </source>
</evidence>
<dbReference type="CDD" id="cd17992">
    <property type="entry name" value="DEXHc_RecG"/>
    <property type="match status" value="1"/>
</dbReference>
<dbReference type="PANTHER" id="PTHR47964:SF1">
    <property type="entry name" value="ATP-DEPENDENT DNA HELICASE HOMOLOG RECG, CHLOROPLASTIC"/>
    <property type="match status" value="1"/>
</dbReference>
<evidence type="ECO:0000256" key="8">
    <source>
        <dbReference type="ARBA" id="ARBA00023125"/>
    </source>
</evidence>
<evidence type="ECO:0000256" key="15">
    <source>
        <dbReference type="ARBA" id="ARBA00049803"/>
    </source>
</evidence>
<keyword evidence="8" id="KW-0238">DNA-binding</keyword>
<name>A0A3B0WLX7_9ZZZZ</name>
<evidence type="ECO:0000256" key="3">
    <source>
        <dbReference type="ARBA" id="ARBA00022741"/>
    </source>
</evidence>
<dbReference type="InterPro" id="IPR011545">
    <property type="entry name" value="DEAD/DEAH_box_helicase_dom"/>
</dbReference>
<feature type="domain" description="Helicase C-terminal" evidence="18">
    <location>
        <begin position="493"/>
        <end position="639"/>
    </location>
</feature>
<keyword evidence="7" id="KW-0067">ATP-binding</keyword>
<dbReference type="InterPro" id="IPR001650">
    <property type="entry name" value="Helicase_C-like"/>
</dbReference>